<comment type="caution">
    <text evidence="1">The sequence shown here is derived from an EMBL/GenBank/DDBJ whole genome shotgun (WGS) entry which is preliminary data.</text>
</comment>
<reference evidence="1 2" key="1">
    <citation type="journal article" date="2019" name="Commun. Biol.">
        <title>The bagworm genome reveals a unique fibroin gene that provides high tensile strength.</title>
        <authorList>
            <person name="Kono N."/>
            <person name="Nakamura H."/>
            <person name="Ohtoshi R."/>
            <person name="Tomita M."/>
            <person name="Numata K."/>
            <person name="Arakawa K."/>
        </authorList>
    </citation>
    <scope>NUCLEOTIDE SEQUENCE [LARGE SCALE GENOMIC DNA]</scope>
</reference>
<keyword evidence="2" id="KW-1185">Reference proteome</keyword>
<evidence type="ECO:0000313" key="2">
    <source>
        <dbReference type="Proteomes" id="UP000299102"/>
    </source>
</evidence>
<dbReference type="AlphaFoldDB" id="A0A4C1SZZ7"/>
<dbReference type="Proteomes" id="UP000299102">
    <property type="component" value="Unassembled WGS sequence"/>
</dbReference>
<evidence type="ECO:0000313" key="1">
    <source>
        <dbReference type="EMBL" id="GBP06758.1"/>
    </source>
</evidence>
<gene>
    <name evidence="1" type="ORF">EVAR_92695_1</name>
</gene>
<protein>
    <submittedName>
        <fullName evidence="1">Uncharacterized protein</fullName>
    </submittedName>
</protein>
<sequence length="140" mass="15472">MRRRTPQRLAKWPLSYEDRWNVGIFTIGRVAQAYASRASCAAAVLHLILHPMILIASRVTKDIRLALLVKTVYAKVLLPLTPQEHAVHIVAAVATAGVAHPGWSNSVNFFFLGPESDLVVVMDMVYPLALSALIKHPQII</sequence>
<proteinExistence type="predicted"/>
<dbReference type="EMBL" id="BGZK01000023">
    <property type="protein sequence ID" value="GBP06758.1"/>
    <property type="molecule type" value="Genomic_DNA"/>
</dbReference>
<name>A0A4C1SZZ7_EUMVA</name>
<organism evidence="1 2">
    <name type="scientific">Eumeta variegata</name>
    <name type="common">Bagworm moth</name>
    <name type="synonym">Eumeta japonica</name>
    <dbReference type="NCBI Taxonomy" id="151549"/>
    <lineage>
        <taxon>Eukaryota</taxon>
        <taxon>Metazoa</taxon>
        <taxon>Ecdysozoa</taxon>
        <taxon>Arthropoda</taxon>
        <taxon>Hexapoda</taxon>
        <taxon>Insecta</taxon>
        <taxon>Pterygota</taxon>
        <taxon>Neoptera</taxon>
        <taxon>Endopterygota</taxon>
        <taxon>Lepidoptera</taxon>
        <taxon>Glossata</taxon>
        <taxon>Ditrysia</taxon>
        <taxon>Tineoidea</taxon>
        <taxon>Psychidae</taxon>
        <taxon>Oiketicinae</taxon>
        <taxon>Eumeta</taxon>
    </lineage>
</organism>
<accession>A0A4C1SZZ7</accession>